<dbReference type="Gene3D" id="2.30.30.1150">
    <property type="match status" value="1"/>
</dbReference>
<feature type="domain" description="Ubiquitin-like" evidence="22">
    <location>
        <begin position="1"/>
        <end position="75"/>
    </location>
</feature>
<name>A0A3Q0DMY2_CARSF</name>
<dbReference type="Gene3D" id="3.10.20.90">
    <property type="entry name" value="Phosphatidylinositol 3-kinase Catalytic Subunit, Chain A, domain 1"/>
    <property type="match status" value="1"/>
</dbReference>
<dbReference type="SMART" id="SM00184">
    <property type="entry name" value="RING"/>
    <property type="match status" value="2"/>
</dbReference>
<dbReference type="PROSITE" id="PS50016">
    <property type="entry name" value="ZF_PHD_2"/>
    <property type="match status" value="1"/>
</dbReference>
<dbReference type="SMART" id="SM00213">
    <property type="entry name" value="UBQ"/>
    <property type="match status" value="1"/>
</dbReference>
<dbReference type="InterPro" id="IPR013083">
    <property type="entry name" value="Znf_RING/FYVE/PHD"/>
</dbReference>
<dbReference type="FunFam" id="3.30.40.10:FF:000066">
    <property type="entry name" value="E3 ubiquitin-protein ligase UHRF2 isoform X1"/>
    <property type="match status" value="1"/>
</dbReference>
<dbReference type="Pfam" id="PF00240">
    <property type="entry name" value="ubiquitin"/>
    <property type="match status" value="1"/>
</dbReference>
<feature type="compositionally biased region" description="Basic and acidic residues" evidence="20">
    <location>
        <begin position="775"/>
        <end position="785"/>
    </location>
</feature>
<dbReference type="PROSITE" id="PS00518">
    <property type="entry name" value="ZF_RING_1"/>
    <property type="match status" value="1"/>
</dbReference>
<keyword evidence="15 18" id="KW-0539">Nucleus</keyword>
<evidence type="ECO:0000256" key="18">
    <source>
        <dbReference type="PROSITE-ProRule" id="PRU00358"/>
    </source>
</evidence>
<dbReference type="CDD" id="cd16769">
    <property type="entry name" value="RING-HC_UHRF1"/>
    <property type="match status" value="1"/>
</dbReference>
<dbReference type="InterPro" id="IPR001965">
    <property type="entry name" value="Znf_PHD"/>
</dbReference>
<evidence type="ECO:0000259" key="23">
    <source>
        <dbReference type="PROSITE" id="PS50089"/>
    </source>
</evidence>
<evidence type="ECO:0000259" key="22">
    <source>
        <dbReference type="PROSITE" id="PS50053"/>
    </source>
</evidence>
<dbReference type="GO" id="GO:0061630">
    <property type="term" value="F:ubiquitin protein ligase activity"/>
    <property type="evidence" value="ECO:0007669"/>
    <property type="project" value="UniProtKB-UniRule"/>
</dbReference>
<feature type="region of interest" description="Disordered" evidence="20">
    <location>
        <begin position="84"/>
        <end position="124"/>
    </location>
</feature>
<dbReference type="FunFam" id="2.30.280.10:FF:000001">
    <property type="entry name" value="E3 ubiquitin-protein ligase UHRF1 isoform 1"/>
    <property type="match status" value="1"/>
</dbReference>
<dbReference type="Gene3D" id="2.30.280.10">
    <property type="entry name" value="SRA-YDG"/>
    <property type="match status" value="1"/>
</dbReference>
<dbReference type="GO" id="GO:0042393">
    <property type="term" value="F:histone binding"/>
    <property type="evidence" value="ECO:0007669"/>
    <property type="project" value="UniProtKB-UniRule"/>
</dbReference>
<evidence type="ECO:0000313" key="25">
    <source>
        <dbReference type="Proteomes" id="UP000189704"/>
    </source>
</evidence>
<dbReference type="GO" id="GO:0044027">
    <property type="term" value="P:negative regulation of gene expression via chromosomal CpG island methylation"/>
    <property type="evidence" value="ECO:0007669"/>
    <property type="project" value="TreeGrafter"/>
</dbReference>
<dbReference type="FunFam" id="3.10.20.90:FF:000143">
    <property type="entry name" value="E3 ubiquitin-protein ligase UHRF1 isoform 1"/>
    <property type="match status" value="1"/>
</dbReference>
<keyword evidence="4" id="KW-0597">Phosphoprotein</keyword>
<keyword evidence="25" id="KW-1185">Reference proteome</keyword>
<dbReference type="PROSITE" id="PS50053">
    <property type="entry name" value="UBIQUITIN_2"/>
    <property type="match status" value="1"/>
</dbReference>
<sequence>MWIQVRTMDGRETHTVDSLSRLTKVEELRRKIQELFHVEPGLQRLFYRGKQMEDGHTLFDYNVRLNDTIQLLVRQSLVLPPSLKERDSELSDTDSGCCLGQSESDKSSTHGEAAPEADGKTNLADTDTWDETELGLYKVNEYVDARDTNMGAWFEAQVVRVTRKGPSRDEPCSSTSSPTLEEDVIYHVKYDEDSLRPAASLPGMSLISSPRQAESSSLSSLPFVSNLVTTEHGPAAPAVHAPRGSDSTERPGPRGISLSLLAGFPSGTSPCRDLRETHVAGPAAGIGEPQSPGQTWPLQFGQTASLGSPHARLLPTVWAASVLRGQGAVVQRPWDRHGWVLSPGPGQEVSTESYLPRLVYVRGGICITEDLSGARWDRNPRGPDDAVRPSVARARVGSGPSPRAPGGLGSQVQRSPPLRDDSLDGCRIVFVDEVFKIERPGEGSPMVDNPLRRKSGPSCKHCRDDVSKPCRVCACHLCGGRQDPDKQLMCDECDMAFHIYCLCPPLSSVPSEDEWYCPECRNDASEVVLAGEKLKESKKKAKMASATSSSQRDWGKGMACVGRTKECTIVPSNHYGPIPGIPVGTMWRFRVQVSESGVHRPHVAGIHGRSNDGAYSLVLAGGYEDDVDHGNFFTYTGSGGRDLSGNKRTAEQSCDQKLTNTNRALALNCFAPINDQEGAEAKDWRSGKPVRVVRNVKGGKHSKYAPAEGNRYDGIYKVVKYWPEKGKSGFLVWRYLLRRDDEEPGPWTKEGKDRIKRLGLTMQYPEGYLEALANREKEKENSKQEAEEDEQQDFPTPRKGKWKRKSAGACQYLGPGPGSPALAPFLNACPSVVLWSLMWRISTGRRTQQGSPSGLFSHSGVGMIASWVWFQTFLGKVEETFQCICCQELVFRPVTTVCQHNVCKDCLDRSFRAQVFSCPACRCDLGRGYAMQVNQPLQAVLSQLFPGYGNGR</sequence>
<keyword evidence="16" id="KW-0131">Cell cycle</keyword>
<dbReference type="Pfam" id="PF02182">
    <property type="entry name" value="SAD_SRA"/>
    <property type="match status" value="1"/>
</dbReference>
<dbReference type="FunFam" id="2.30.30.140:FF:000068">
    <property type="entry name" value="E3 ubiquitin-protein ligase UHRF1 isoform 1"/>
    <property type="match status" value="1"/>
</dbReference>
<dbReference type="CDD" id="cd17122">
    <property type="entry name" value="Ubl_UHRF1"/>
    <property type="match status" value="1"/>
</dbReference>
<dbReference type="InterPro" id="IPR036987">
    <property type="entry name" value="SRA-YDG_sf"/>
</dbReference>
<dbReference type="InterPro" id="IPR029071">
    <property type="entry name" value="Ubiquitin-like_domsf"/>
</dbReference>
<dbReference type="Gene3D" id="3.30.40.10">
    <property type="entry name" value="Zinc/RING finger domain, C3HC4 (zinc finger)"/>
    <property type="match status" value="1"/>
</dbReference>
<dbReference type="InterPro" id="IPR003105">
    <property type="entry name" value="SRA_YDG"/>
</dbReference>
<feature type="domain" description="RING-type" evidence="23">
    <location>
        <begin position="883"/>
        <end position="922"/>
    </location>
</feature>
<evidence type="ECO:0000256" key="3">
    <source>
        <dbReference type="ARBA" id="ARBA00022491"/>
    </source>
</evidence>
<evidence type="ECO:0000259" key="24">
    <source>
        <dbReference type="PROSITE" id="PS51015"/>
    </source>
</evidence>
<feature type="domain" description="YDG" evidence="24">
    <location>
        <begin position="576"/>
        <end position="739"/>
    </location>
</feature>
<feature type="domain" description="PHD-type" evidence="21">
    <location>
        <begin position="472"/>
        <end position="523"/>
    </location>
</feature>
<evidence type="ECO:0000256" key="13">
    <source>
        <dbReference type="ARBA" id="ARBA00023125"/>
    </source>
</evidence>
<dbReference type="Pfam" id="PF00628">
    <property type="entry name" value="PHD"/>
    <property type="match status" value="1"/>
</dbReference>
<dbReference type="SUPFAM" id="SSF57850">
    <property type="entry name" value="RING/U-box"/>
    <property type="match status" value="1"/>
</dbReference>
<dbReference type="InterPro" id="IPR045134">
    <property type="entry name" value="UHRF1/2-like"/>
</dbReference>
<evidence type="ECO:0000256" key="9">
    <source>
        <dbReference type="ARBA" id="ARBA00022786"/>
    </source>
</evidence>
<dbReference type="Pfam" id="PF12148">
    <property type="entry name" value="TTD"/>
    <property type="match status" value="1"/>
</dbReference>
<feature type="region of interest" description="Disordered" evidence="20">
    <location>
        <begin position="234"/>
        <end position="256"/>
    </location>
</feature>
<evidence type="ECO:0000256" key="14">
    <source>
        <dbReference type="ARBA" id="ARBA00023163"/>
    </source>
</evidence>
<organism evidence="25 26">
    <name type="scientific">Carlito syrichta</name>
    <name type="common">Philippine tarsier</name>
    <name type="synonym">Tarsius syrichta</name>
    <dbReference type="NCBI Taxonomy" id="1868482"/>
    <lineage>
        <taxon>Eukaryota</taxon>
        <taxon>Metazoa</taxon>
        <taxon>Chordata</taxon>
        <taxon>Craniata</taxon>
        <taxon>Vertebrata</taxon>
        <taxon>Euteleostomi</taxon>
        <taxon>Mammalia</taxon>
        <taxon>Eutheria</taxon>
        <taxon>Euarchontoglires</taxon>
        <taxon>Primates</taxon>
        <taxon>Haplorrhini</taxon>
        <taxon>Tarsiiformes</taxon>
        <taxon>Tarsiidae</taxon>
        <taxon>Carlito</taxon>
    </lineage>
</organism>
<comment type="pathway">
    <text evidence="2 19">Protein modification; protein ubiquitination.</text>
</comment>
<dbReference type="EC" id="2.3.2.27" evidence="19"/>
<evidence type="ECO:0000256" key="4">
    <source>
        <dbReference type="ARBA" id="ARBA00022553"/>
    </source>
</evidence>
<evidence type="ECO:0000256" key="1">
    <source>
        <dbReference type="ARBA" id="ARBA00000900"/>
    </source>
</evidence>
<dbReference type="InterPro" id="IPR011011">
    <property type="entry name" value="Znf_FYVE_PHD"/>
</dbReference>
<dbReference type="PROSITE" id="PS51015">
    <property type="entry name" value="YDG"/>
    <property type="match status" value="1"/>
</dbReference>
<dbReference type="InterPro" id="IPR047406">
    <property type="entry name" value="Ubl_UHRF1"/>
</dbReference>
<evidence type="ECO:0000256" key="20">
    <source>
        <dbReference type="SAM" id="MobiDB-lite"/>
    </source>
</evidence>
<dbReference type="InterPro" id="IPR019956">
    <property type="entry name" value="Ubiquitin_dom"/>
</dbReference>
<keyword evidence="3" id="KW-0678">Repressor</keyword>
<comment type="subcellular location">
    <subcellularLocation>
        <location evidence="18 19">Nucleus</location>
    </subcellularLocation>
</comment>
<accession>A0A3Q0DMY2</accession>
<dbReference type="InterPro" id="IPR000626">
    <property type="entry name" value="Ubiquitin-like_dom"/>
</dbReference>
<comment type="catalytic activity">
    <reaction evidence="1 19">
        <text>S-ubiquitinyl-[E2 ubiquitin-conjugating enzyme]-L-cysteine + [acceptor protein]-L-lysine = [E2 ubiquitin-conjugating enzyme]-L-cysteine + N(6)-ubiquitinyl-[acceptor protein]-L-lysine.</text>
        <dbReference type="EC" id="2.3.2.27"/>
    </reaction>
</comment>
<dbReference type="InterPro" id="IPR001841">
    <property type="entry name" value="Znf_RING"/>
</dbReference>
<dbReference type="GeneID" id="103255325"/>
<dbReference type="SMART" id="SM00249">
    <property type="entry name" value="PHD"/>
    <property type="match status" value="1"/>
</dbReference>
<evidence type="ECO:0000256" key="2">
    <source>
        <dbReference type="ARBA" id="ARBA00004906"/>
    </source>
</evidence>
<feature type="region of interest" description="Disordered" evidence="20">
    <location>
        <begin position="775"/>
        <end position="802"/>
    </location>
</feature>
<dbReference type="CDD" id="cd15616">
    <property type="entry name" value="PHD_UHRF1"/>
    <property type="match status" value="1"/>
</dbReference>
<keyword evidence="12" id="KW-0805">Transcription regulation</keyword>
<evidence type="ECO:0000256" key="10">
    <source>
        <dbReference type="ARBA" id="ARBA00022833"/>
    </source>
</evidence>
<dbReference type="PRINTS" id="PR00348">
    <property type="entry name" value="UBIQUITIN"/>
</dbReference>
<proteinExistence type="predicted"/>
<evidence type="ECO:0000256" key="11">
    <source>
        <dbReference type="ARBA" id="ARBA00022853"/>
    </source>
</evidence>
<dbReference type="GO" id="GO:0003677">
    <property type="term" value="F:DNA binding"/>
    <property type="evidence" value="ECO:0007669"/>
    <property type="project" value="UniProtKB-KW"/>
</dbReference>
<dbReference type="KEGG" id="csyr:103255325"/>
<dbReference type="InterPro" id="IPR017907">
    <property type="entry name" value="Znf_RING_CS"/>
</dbReference>
<dbReference type="CTD" id="29128"/>
<evidence type="ECO:0000256" key="8">
    <source>
        <dbReference type="ARBA" id="ARBA00022771"/>
    </source>
</evidence>
<evidence type="ECO:0000256" key="19">
    <source>
        <dbReference type="RuleBase" id="RU369101"/>
    </source>
</evidence>
<gene>
    <name evidence="26" type="primary">UHRF1</name>
</gene>
<dbReference type="GO" id="GO:0005634">
    <property type="term" value="C:nucleus"/>
    <property type="evidence" value="ECO:0007669"/>
    <property type="project" value="UniProtKB-SubCell"/>
</dbReference>
<dbReference type="SUPFAM" id="SSF88697">
    <property type="entry name" value="PUA domain-like"/>
    <property type="match status" value="1"/>
</dbReference>
<keyword evidence="8 17" id="KW-0863">Zinc-finger</keyword>
<evidence type="ECO:0000256" key="6">
    <source>
        <dbReference type="ARBA" id="ARBA00022723"/>
    </source>
</evidence>
<dbReference type="AlphaFoldDB" id="A0A3Q0DMY2"/>
<dbReference type="OrthoDB" id="2270193at2759"/>
<comment type="domain">
    <text evidence="19">The YDG domain mediates the interaction with histone H3.</text>
</comment>
<dbReference type="Gene3D" id="2.30.30.140">
    <property type="match status" value="1"/>
</dbReference>
<evidence type="ECO:0000256" key="7">
    <source>
        <dbReference type="ARBA" id="ARBA00022737"/>
    </source>
</evidence>
<keyword evidence="6 19" id="KW-0479">Metal-binding</keyword>
<evidence type="ECO:0000256" key="16">
    <source>
        <dbReference type="ARBA" id="ARBA00023306"/>
    </source>
</evidence>
<dbReference type="PANTHER" id="PTHR14140:SF2">
    <property type="entry name" value="E3 UBIQUITIN-PROTEIN LIGASE UHRF1"/>
    <property type="match status" value="1"/>
</dbReference>
<dbReference type="InterPro" id="IPR019787">
    <property type="entry name" value="Znf_PHD-finger"/>
</dbReference>
<dbReference type="PANTHER" id="PTHR14140">
    <property type="entry name" value="E3 UBIQUITIN-PROTEIN LIGASE UHRF-RELATED"/>
    <property type="match status" value="1"/>
</dbReference>
<dbReference type="SUPFAM" id="SSF57903">
    <property type="entry name" value="FYVE/PHD zinc finger"/>
    <property type="match status" value="1"/>
</dbReference>
<dbReference type="SMART" id="SM00466">
    <property type="entry name" value="SRA"/>
    <property type="match status" value="1"/>
</dbReference>
<dbReference type="InterPro" id="IPR015947">
    <property type="entry name" value="PUA-like_sf"/>
</dbReference>
<keyword evidence="11" id="KW-0156">Chromatin regulator</keyword>
<keyword evidence="13 19" id="KW-0238">DNA-binding</keyword>
<dbReference type="SUPFAM" id="SSF54236">
    <property type="entry name" value="Ubiquitin-like"/>
    <property type="match status" value="1"/>
</dbReference>
<keyword evidence="9 19" id="KW-0833">Ubl conjugation pathway</keyword>
<evidence type="ECO:0000256" key="17">
    <source>
        <dbReference type="PROSITE-ProRule" id="PRU00175"/>
    </source>
</evidence>
<evidence type="ECO:0000259" key="21">
    <source>
        <dbReference type="PROSITE" id="PS50016"/>
    </source>
</evidence>
<comment type="domain">
    <text evidence="19">The tudor-like regions specifically recognize and bind histone H3 unmethylated at 'Arg-2' (H3R2me0), while the PHD-type zinc finger specifically recognizes and binds histone H3 trimethylated at 'Lys-9' (H3K9me3).</text>
</comment>
<keyword evidence="10 19" id="KW-0862">Zinc</keyword>
<protein>
    <recommendedName>
        <fullName evidence="19">E3 ubiquitin-protein ligase UHRF</fullName>
        <ecNumber evidence="19">2.3.2.27</ecNumber>
    </recommendedName>
    <alternativeName>
        <fullName evidence="19">RING-type E3 ubiquitin transferase UHRF</fullName>
    </alternativeName>
    <alternativeName>
        <fullName evidence="19">Ubiquitin-like PHD and RING finger domain-containing protein</fullName>
    </alternativeName>
    <alternativeName>
        <fullName evidence="19">Ubiquitin-like-containing PHD and RING finger domains protein</fullName>
    </alternativeName>
</protein>
<dbReference type="UniPathway" id="UPA00143"/>
<evidence type="ECO:0000256" key="15">
    <source>
        <dbReference type="ARBA" id="ARBA00023242"/>
    </source>
</evidence>
<dbReference type="GO" id="GO:0008270">
    <property type="term" value="F:zinc ion binding"/>
    <property type="evidence" value="ECO:0007669"/>
    <property type="project" value="UniProtKB-KW"/>
</dbReference>
<dbReference type="InterPro" id="IPR021991">
    <property type="entry name" value="TTD_dom"/>
</dbReference>
<keyword evidence="5 19" id="KW-0808">Transferase</keyword>
<evidence type="ECO:0000313" key="26">
    <source>
        <dbReference type="RefSeq" id="XP_021565759.1"/>
    </source>
</evidence>
<dbReference type="GO" id="GO:0016567">
    <property type="term" value="P:protein ubiquitination"/>
    <property type="evidence" value="ECO:0007669"/>
    <property type="project" value="UniProtKB-UniRule"/>
</dbReference>
<feature type="region of interest" description="Disordered" evidence="20">
    <location>
        <begin position="373"/>
        <end position="420"/>
    </location>
</feature>
<evidence type="ECO:0000256" key="5">
    <source>
        <dbReference type="ARBA" id="ARBA00022679"/>
    </source>
</evidence>
<evidence type="ECO:0000256" key="12">
    <source>
        <dbReference type="ARBA" id="ARBA00023015"/>
    </source>
</evidence>
<reference evidence="26" key="1">
    <citation type="submission" date="2025-08" db="UniProtKB">
        <authorList>
            <consortium name="RefSeq"/>
        </authorList>
    </citation>
    <scope>IDENTIFICATION</scope>
</reference>
<comment type="function">
    <text evidence="19">Multi domain E3 ubiquitin ligase that also plays a role in DNA methylation and histone modifications.</text>
</comment>
<keyword evidence="14" id="KW-0804">Transcription</keyword>
<feature type="compositionally biased region" description="Basic and acidic residues" evidence="20">
    <location>
        <begin position="375"/>
        <end position="387"/>
    </location>
</feature>
<dbReference type="Proteomes" id="UP000189704">
    <property type="component" value="Unplaced"/>
</dbReference>
<keyword evidence="7" id="KW-0677">Repeat</keyword>
<dbReference type="RefSeq" id="XP_021565759.1">
    <property type="nucleotide sequence ID" value="XM_021710084.1"/>
</dbReference>
<dbReference type="PROSITE" id="PS50089">
    <property type="entry name" value="ZF_RING_2"/>
    <property type="match status" value="1"/>
</dbReference>